<evidence type="ECO:0000313" key="2">
    <source>
        <dbReference type="EMBL" id="GIY93458.1"/>
    </source>
</evidence>
<keyword evidence="3" id="KW-1185">Reference proteome</keyword>
<dbReference type="EMBL" id="BPLR01017662">
    <property type="protein sequence ID" value="GIY93458.1"/>
    <property type="molecule type" value="Genomic_DNA"/>
</dbReference>
<sequence length="83" mass="9557">MATAVWASTSDEMSFLHCPTPSSLSLGDMALPQGCPMYIHGTRESDPGWIRSQRRKEPSLSLSKSFCLFILNWCFLWLEMWWV</sequence>
<keyword evidence="1" id="KW-0812">Transmembrane</keyword>
<dbReference type="Proteomes" id="UP001054945">
    <property type="component" value="Unassembled WGS sequence"/>
</dbReference>
<comment type="caution">
    <text evidence="2">The sequence shown here is derived from an EMBL/GenBank/DDBJ whole genome shotgun (WGS) entry which is preliminary data.</text>
</comment>
<organism evidence="2 3">
    <name type="scientific">Caerostris extrusa</name>
    <name type="common">Bark spider</name>
    <name type="synonym">Caerostris bankana</name>
    <dbReference type="NCBI Taxonomy" id="172846"/>
    <lineage>
        <taxon>Eukaryota</taxon>
        <taxon>Metazoa</taxon>
        <taxon>Ecdysozoa</taxon>
        <taxon>Arthropoda</taxon>
        <taxon>Chelicerata</taxon>
        <taxon>Arachnida</taxon>
        <taxon>Araneae</taxon>
        <taxon>Araneomorphae</taxon>
        <taxon>Entelegynae</taxon>
        <taxon>Araneoidea</taxon>
        <taxon>Araneidae</taxon>
        <taxon>Caerostris</taxon>
    </lineage>
</organism>
<proteinExistence type="predicted"/>
<dbReference type="AlphaFoldDB" id="A0AAV4XGC0"/>
<evidence type="ECO:0000256" key="1">
    <source>
        <dbReference type="SAM" id="Phobius"/>
    </source>
</evidence>
<keyword evidence="1" id="KW-1133">Transmembrane helix</keyword>
<protein>
    <submittedName>
        <fullName evidence="2">Uncharacterized protein</fullName>
    </submittedName>
</protein>
<keyword evidence="1" id="KW-0472">Membrane</keyword>
<reference evidence="2 3" key="1">
    <citation type="submission" date="2021-06" db="EMBL/GenBank/DDBJ databases">
        <title>Caerostris extrusa draft genome.</title>
        <authorList>
            <person name="Kono N."/>
            <person name="Arakawa K."/>
        </authorList>
    </citation>
    <scope>NUCLEOTIDE SEQUENCE [LARGE SCALE GENOMIC DNA]</scope>
</reference>
<feature type="transmembrane region" description="Helical" evidence="1">
    <location>
        <begin position="60"/>
        <end position="78"/>
    </location>
</feature>
<evidence type="ECO:0000313" key="3">
    <source>
        <dbReference type="Proteomes" id="UP001054945"/>
    </source>
</evidence>
<accession>A0AAV4XGC0</accession>
<name>A0AAV4XGC0_CAEEX</name>
<gene>
    <name evidence="2" type="ORF">CEXT_126341</name>
</gene>